<dbReference type="InterPro" id="IPR006640">
    <property type="entry name" value="SprT-like_domain"/>
</dbReference>
<dbReference type="EMBL" id="MT670419">
    <property type="protein sequence ID" value="QNO00256.1"/>
    <property type="molecule type" value="Genomic_DNA"/>
</dbReference>
<proteinExistence type="predicted"/>
<dbReference type="GO" id="GO:0006950">
    <property type="term" value="P:response to stress"/>
    <property type="evidence" value="ECO:0007669"/>
    <property type="project" value="UniProtKB-ARBA"/>
</dbReference>
<dbReference type="Proteomes" id="UP000516132">
    <property type="component" value="Segment"/>
</dbReference>
<protein>
    <recommendedName>
        <fullName evidence="1">SprT-like domain-containing protein</fullName>
    </recommendedName>
</protein>
<keyword evidence="3" id="KW-1185">Reference proteome</keyword>
<organism evidence="2 3">
    <name type="scientific">Pseudomonas phage phiPsa315</name>
    <dbReference type="NCBI Taxonomy" id="1460363"/>
    <lineage>
        <taxon>Viruses</taxon>
        <taxon>Duplodnaviria</taxon>
        <taxon>Heunggongvirae</taxon>
        <taxon>Uroviricota</taxon>
        <taxon>Caudoviricetes</taxon>
        <taxon>Vandenendeviridae</taxon>
        <taxon>Gorskivirinae</taxon>
        <taxon>Otagovirus</taxon>
        <taxon>Otagovirus psa315</taxon>
    </lineage>
</organism>
<evidence type="ECO:0000259" key="1">
    <source>
        <dbReference type="Pfam" id="PF10263"/>
    </source>
</evidence>
<evidence type="ECO:0000313" key="3">
    <source>
        <dbReference type="Proteomes" id="UP000516132"/>
    </source>
</evidence>
<evidence type="ECO:0000313" key="2">
    <source>
        <dbReference type="EMBL" id="QNO00256.1"/>
    </source>
</evidence>
<dbReference type="Pfam" id="PF10263">
    <property type="entry name" value="SprT-like"/>
    <property type="match status" value="1"/>
</dbReference>
<feature type="domain" description="SprT-like" evidence="1">
    <location>
        <begin position="24"/>
        <end position="105"/>
    </location>
</feature>
<name>A0A7G9V1V0_9CAUD</name>
<accession>A0A7G9V1V0</accession>
<gene>
    <name evidence="2" type="ORF">phiPsa315_157</name>
</gene>
<sequence length="166" mass="18895">MGATKQANRNKAMELKAAESLAKQLMTQHMSHLTGWRIVFNARLRRALGRCHYTKKHIELCPKYVACNEEPQVRDTILHEIAHALCPGHNHDKVWSATAKRIGADGTRLAGPEKVIPKRGYVLAIQHDDGRIEVMRTKSATKRNMSGRWIKGRPDTINKLIWIDDK</sequence>
<reference evidence="2 3" key="1">
    <citation type="submission" date="2020-06" db="EMBL/GenBank/DDBJ databases">
        <title>Characterization of Pseudomonas phiPsa374-like phages.</title>
        <authorList>
            <person name="Warring S."/>
            <person name="Malone L.M."/>
            <person name="Easingwood R.A."/>
            <person name="Rigano L."/>
            <person name="Frampton R.A."/>
            <person name="Lopez Acedo E."/>
            <person name="Templeton M.D."/>
            <person name="Kleffmann T."/>
            <person name="Bostina M."/>
            <person name="Fineran P.C."/>
        </authorList>
    </citation>
    <scope>NUCLEOTIDE SEQUENCE [LARGE SCALE GENOMIC DNA]</scope>
</reference>